<keyword evidence="1" id="KW-0472">Membrane</keyword>
<evidence type="ECO:0000313" key="4">
    <source>
        <dbReference type="Proteomes" id="UP000185207"/>
    </source>
</evidence>
<evidence type="ECO:0008006" key="5">
    <source>
        <dbReference type="Google" id="ProtNLM"/>
    </source>
</evidence>
<proteinExistence type="predicted"/>
<feature type="transmembrane region" description="Helical" evidence="1">
    <location>
        <begin position="307"/>
        <end position="330"/>
    </location>
</feature>
<dbReference type="OrthoDB" id="6655275at2"/>
<keyword evidence="1" id="KW-0812">Transmembrane</keyword>
<gene>
    <name evidence="3" type="ORF">SAMN05444409_1893</name>
</gene>
<organism evidence="3 4">
    <name type="scientific">Epilithonimonas zeae</name>
    <dbReference type="NCBI Taxonomy" id="1416779"/>
    <lineage>
        <taxon>Bacteria</taxon>
        <taxon>Pseudomonadati</taxon>
        <taxon>Bacteroidota</taxon>
        <taxon>Flavobacteriia</taxon>
        <taxon>Flavobacteriales</taxon>
        <taxon>Weeksellaceae</taxon>
        <taxon>Chryseobacterium group</taxon>
        <taxon>Epilithonimonas</taxon>
    </lineage>
</organism>
<evidence type="ECO:0000256" key="1">
    <source>
        <dbReference type="SAM" id="Phobius"/>
    </source>
</evidence>
<keyword evidence="2" id="KW-0732">Signal</keyword>
<feature type="chain" id="PRO_5009936209" description="DUF4436 domain-containing protein" evidence="2">
    <location>
        <begin position="21"/>
        <end position="343"/>
    </location>
</feature>
<sequence length="343" mass="39607">MKKIFFLLLLFPLLMFSNMAKPWMEGSQHSVLFGGDASVKKESILIHIVKDSLNHHYANYSIKYHIYSPQKQTLPLLFVAIDLSEKQDIKVNNRVATIQPLDFEKKTYPFIKKNANETFITFDGKQEFYINQNDLIYFSADLEKGDNIIEVQYDGKMEYNTMGFVTNYKLEYSLSPSKYWKSFGPIDVTLILNNQTEFKESNLGKEKESGNILKWTITPQNRDNIEITVFEKISFISKVLVAIGPFGISAIALVAMFFVHLKLIKKNPKILVLILGIILVPILFYAIFLLSYSLIDFSLGKSSTKHGYVFLYVVTYPLLLLFYGIIMWLIHKRIKAKQLTENT</sequence>
<accession>A0A1N6GK46</accession>
<dbReference type="RefSeq" id="WP_139297294.1">
    <property type="nucleotide sequence ID" value="NZ_FSRK01000001.1"/>
</dbReference>
<keyword evidence="1" id="KW-1133">Transmembrane helix</keyword>
<reference evidence="4" key="1">
    <citation type="submission" date="2016-11" db="EMBL/GenBank/DDBJ databases">
        <authorList>
            <person name="Varghese N."/>
            <person name="Submissions S."/>
        </authorList>
    </citation>
    <scope>NUCLEOTIDE SEQUENCE [LARGE SCALE GENOMIC DNA]</scope>
    <source>
        <strain evidence="4">DSM 27623</strain>
    </source>
</reference>
<feature type="transmembrane region" description="Helical" evidence="1">
    <location>
        <begin position="239"/>
        <end position="259"/>
    </location>
</feature>
<protein>
    <recommendedName>
        <fullName evidence="5">DUF4436 domain-containing protein</fullName>
    </recommendedName>
</protein>
<evidence type="ECO:0000313" key="3">
    <source>
        <dbReference type="EMBL" id="SIO07772.1"/>
    </source>
</evidence>
<feature type="transmembrane region" description="Helical" evidence="1">
    <location>
        <begin position="271"/>
        <end position="295"/>
    </location>
</feature>
<dbReference type="EMBL" id="FSRK01000001">
    <property type="protein sequence ID" value="SIO07772.1"/>
    <property type="molecule type" value="Genomic_DNA"/>
</dbReference>
<evidence type="ECO:0000256" key="2">
    <source>
        <dbReference type="SAM" id="SignalP"/>
    </source>
</evidence>
<dbReference type="Proteomes" id="UP000185207">
    <property type="component" value="Unassembled WGS sequence"/>
</dbReference>
<dbReference type="AlphaFoldDB" id="A0A1N6GK46"/>
<name>A0A1N6GK46_9FLAO</name>
<feature type="signal peptide" evidence="2">
    <location>
        <begin position="1"/>
        <end position="20"/>
    </location>
</feature>
<keyword evidence="4" id="KW-1185">Reference proteome</keyword>
<dbReference type="STRING" id="1416779.SAMN05444409_1893"/>